<evidence type="ECO:0000256" key="18">
    <source>
        <dbReference type="ARBA" id="ARBA00023136"/>
    </source>
</evidence>
<dbReference type="InterPro" id="IPR023214">
    <property type="entry name" value="HAD_sf"/>
</dbReference>
<keyword evidence="11" id="KW-0187">Copper transport</keyword>
<evidence type="ECO:0000256" key="8">
    <source>
        <dbReference type="ARBA" id="ARBA00022692"/>
    </source>
</evidence>
<dbReference type="CDD" id="cd00371">
    <property type="entry name" value="HMA"/>
    <property type="match status" value="1"/>
</dbReference>
<dbReference type="Gene3D" id="3.40.1110.10">
    <property type="entry name" value="Calcium-transporting ATPase, cytoplasmic domain N"/>
    <property type="match status" value="1"/>
</dbReference>
<keyword evidence="18 21" id="KW-0472">Membrane</keyword>
<reference evidence="23 24" key="1">
    <citation type="journal article" date="2016" name="Nat. Biotechnol.">
        <title>Measurement of bacterial replication rates in microbial communities.</title>
        <authorList>
            <person name="Brown C.T."/>
            <person name="Olm M.R."/>
            <person name="Thomas B.C."/>
            <person name="Banfield J.F."/>
        </authorList>
    </citation>
    <scope>NUCLEOTIDE SEQUENCE [LARGE SCALE GENOMIC DNA]</scope>
    <source>
        <strain evidence="23">46_33</strain>
    </source>
</reference>
<dbReference type="Gene3D" id="3.40.50.1000">
    <property type="entry name" value="HAD superfamily/HAD-like"/>
    <property type="match status" value="1"/>
</dbReference>
<dbReference type="InterPro" id="IPR044492">
    <property type="entry name" value="P_typ_ATPase_HD_dom"/>
</dbReference>
<feature type="transmembrane region" description="Helical" evidence="21">
    <location>
        <begin position="168"/>
        <end position="192"/>
    </location>
</feature>
<evidence type="ECO:0000256" key="14">
    <source>
        <dbReference type="ARBA" id="ARBA00022967"/>
    </source>
</evidence>
<comment type="catalytic activity">
    <reaction evidence="20">
        <text>Cu(+)(in) + ATP + H2O = Cu(+)(out) + ADP + phosphate + H(+)</text>
        <dbReference type="Rhea" id="RHEA:25792"/>
        <dbReference type="ChEBI" id="CHEBI:15377"/>
        <dbReference type="ChEBI" id="CHEBI:15378"/>
        <dbReference type="ChEBI" id="CHEBI:30616"/>
        <dbReference type="ChEBI" id="CHEBI:43474"/>
        <dbReference type="ChEBI" id="CHEBI:49552"/>
        <dbReference type="ChEBI" id="CHEBI:456216"/>
        <dbReference type="EC" id="7.2.2.8"/>
    </reaction>
</comment>
<dbReference type="InterPro" id="IPR036412">
    <property type="entry name" value="HAD-like_sf"/>
</dbReference>
<proteinExistence type="inferred from homology"/>
<keyword evidence="5" id="KW-0813">Transport</keyword>
<evidence type="ECO:0000313" key="24">
    <source>
        <dbReference type="Proteomes" id="UP000186777"/>
    </source>
</evidence>
<dbReference type="InterPro" id="IPR006121">
    <property type="entry name" value="HMA_dom"/>
</dbReference>
<dbReference type="PROSITE" id="PS01047">
    <property type="entry name" value="HMA_1"/>
    <property type="match status" value="1"/>
</dbReference>
<evidence type="ECO:0000256" key="17">
    <source>
        <dbReference type="ARBA" id="ARBA00023065"/>
    </source>
</evidence>
<dbReference type="InterPro" id="IPR023298">
    <property type="entry name" value="ATPase_P-typ_TM_dom_sf"/>
</dbReference>
<evidence type="ECO:0000256" key="11">
    <source>
        <dbReference type="ARBA" id="ARBA00022796"/>
    </source>
</evidence>
<gene>
    <name evidence="23" type="ORF">BHW43_10920</name>
</gene>
<keyword evidence="16" id="KW-0186">Copper</keyword>
<feature type="domain" description="HMA" evidence="22">
    <location>
        <begin position="2"/>
        <end position="68"/>
    </location>
</feature>
<dbReference type="Gene3D" id="2.70.150.10">
    <property type="entry name" value="Calcium-transporting ATPase, cytoplasmic transduction domain A"/>
    <property type="match status" value="1"/>
</dbReference>
<evidence type="ECO:0000256" key="5">
    <source>
        <dbReference type="ARBA" id="ARBA00022448"/>
    </source>
</evidence>
<keyword evidence="10 21" id="KW-0547">Nucleotide-binding</keyword>
<dbReference type="SUPFAM" id="SSF81653">
    <property type="entry name" value="Calcium ATPase, transduction domain A"/>
    <property type="match status" value="1"/>
</dbReference>
<dbReference type="PRINTS" id="PR00119">
    <property type="entry name" value="CATATPASE"/>
</dbReference>
<keyword evidence="8 21" id="KW-0812">Transmembrane</keyword>
<dbReference type="SUPFAM" id="SSF56784">
    <property type="entry name" value="HAD-like"/>
    <property type="match status" value="1"/>
</dbReference>
<dbReference type="GO" id="GO:0005524">
    <property type="term" value="F:ATP binding"/>
    <property type="evidence" value="ECO:0007669"/>
    <property type="project" value="UniProtKB-UniRule"/>
</dbReference>
<dbReference type="SUPFAM" id="SSF55008">
    <property type="entry name" value="HMA, heavy metal-associated domain"/>
    <property type="match status" value="1"/>
</dbReference>
<accession>A0A1Q6R1D6</accession>
<dbReference type="InterPro" id="IPR036163">
    <property type="entry name" value="HMA_dom_sf"/>
</dbReference>
<feature type="transmembrane region" description="Helical" evidence="21">
    <location>
        <begin position="386"/>
        <end position="407"/>
    </location>
</feature>
<dbReference type="InterPro" id="IPR017969">
    <property type="entry name" value="Heavy-metal-associated_CS"/>
</dbReference>
<dbReference type="SFLD" id="SFLDF00027">
    <property type="entry name" value="p-type_atpase"/>
    <property type="match status" value="1"/>
</dbReference>
<dbReference type="InterPro" id="IPR023299">
    <property type="entry name" value="ATPase_P-typ_cyto_dom_N"/>
</dbReference>
<keyword evidence="13" id="KW-0460">Magnesium</keyword>
<dbReference type="GO" id="GO:0005886">
    <property type="term" value="C:plasma membrane"/>
    <property type="evidence" value="ECO:0007669"/>
    <property type="project" value="UniProtKB-SubCell"/>
</dbReference>
<dbReference type="NCBIfam" id="TIGR01511">
    <property type="entry name" value="ATPase-IB1_Cu"/>
    <property type="match status" value="1"/>
</dbReference>
<keyword evidence="6 21" id="KW-1003">Cell membrane</keyword>
<dbReference type="InterPro" id="IPR018303">
    <property type="entry name" value="ATPase_P-typ_P_site"/>
</dbReference>
<evidence type="ECO:0000256" key="7">
    <source>
        <dbReference type="ARBA" id="ARBA00022553"/>
    </source>
</evidence>
<dbReference type="GO" id="GO:0055070">
    <property type="term" value="P:copper ion homeostasis"/>
    <property type="evidence" value="ECO:0007669"/>
    <property type="project" value="TreeGrafter"/>
</dbReference>
<keyword evidence="17" id="KW-0406">Ion transport</keyword>
<dbReference type="AlphaFoldDB" id="A0A1Q6R1D6"/>
<dbReference type="Proteomes" id="UP000186777">
    <property type="component" value="Unassembled WGS sequence"/>
</dbReference>
<dbReference type="GO" id="GO:0005507">
    <property type="term" value="F:copper ion binding"/>
    <property type="evidence" value="ECO:0007669"/>
    <property type="project" value="TreeGrafter"/>
</dbReference>
<evidence type="ECO:0000256" key="10">
    <source>
        <dbReference type="ARBA" id="ARBA00022741"/>
    </source>
</evidence>
<evidence type="ECO:0000256" key="19">
    <source>
        <dbReference type="ARBA" id="ARBA00029719"/>
    </source>
</evidence>
<evidence type="ECO:0000259" key="22">
    <source>
        <dbReference type="PROSITE" id="PS50846"/>
    </source>
</evidence>
<dbReference type="PRINTS" id="PR00943">
    <property type="entry name" value="CUATPASE"/>
</dbReference>
<evidence type="ECO:0000256" key="12">
    <source>
        <dbReference type="ARBA" id="ARBA00022840"/>
    </source>
</evidence>
<protein>
    <recommendedName>
        <fullName evidence="4">Copper-exporting P-type ATPase</fullName>
        <ecNumber evidence="3">7.2.2.8</ecNumber>
    </recommendedName>
    <alternativeName>
        <fullName evidence="19">Copper-exporting P-type ATPase A</fullName>
    </alternativeName>
</protein>
<dbReference type="CDD" id="cd02094">
    <property type="entry name" value="P-type_ATPase_Cu-like"/>
    <property type="match status" value="1"/>
</dbReference>
<dbReference type="RefSeq" id="WP_418309235.1">
    <property type="nucleotide sequence ID" value="NZ_DBFCBD010000017.1"/>
</dbReference>
<evidence type="ECO:0000256" key="3">
    <source>
        <dbReference type="ARBA" id="ARBA00012517"/>
    </source>
</evidence>
<dbReference type="FunFam" id="2.70.150.10:FF:000002">
    <property type="entry name" value="Copper-transporting ATPase 1, putative"/>
    <property type="match status" value="1"/>
</dbReference>
<evidence type="ECO:0000256" key="16">
    <source>
        <dbReference type="ARBA" id="ARBA00023008"/>
    </source>
</evidence>
<feature type="transmembrane region" description="Helical" evidence="21">
    <location>
        <begin position="727"/>
        <end position="746"/>
    </location>
</feature>
<dbReference type="STRING" id="626940.BHW43_10920"/>
<dbReference type="InterPro" id="IPR027256">
    <property type="entry name" value="P-typ_ATPase_IB"/>
</dbReference>
<dbReference type="PROSITE" id="PS50846">
    <property type="entry name" value="HMA_2"/>
    <property type="match status" value="1"/>
</dbReference>
<dbReference type="EC" id="7.2.2.8" evidence="3"/>
<evidence type="ECO:0000256" key="4">
    <source>
        <dbReference type="ARBA" id="ARBA00015102"/>
    </source>
</evidence>
<dbReference type="Pfam" id="PF00702">
    <property type="entry name" value="Hydrolase"/>
    <property type="match status" value="1"/>
</dbReference>
<keyword evidence="12 21" id="KW-0067">ATP-binding</keyword>
<dbReference type="Pfam" id="PF00122">
    <property type="entry name" value="E1-E2_ATPase"/>
    <property type="match status" value="1"/>
</dbReference>
<dbReference type="Gene3D" id="3.30.70.100">
    <property type="match status" value="1"/>
</dbReference>
<keyword evidence="14" id="KW-1278">Translocase</keyword>
<dbReference type="NCBIfam" id="TIGR01525">
    <property type="entry name" value="ATPase-IB_hvy"/>
    <property type="match status" value="1"/>
</dbReference>
<feature type="transmembrane region" description="Helical" evidence="21">
    <location>
        <begin position="130"/>
        <end position="147"/>
    </location>
</feature>
<comment type="similarity">
    <text evidence="2 21">Belongs to the cation transport ATPase (P-type) (TC 3.A.3) family. Type IB subfamily.</text>
</comment>
<organism evidence="23 24">
    <name type="scientific">Phascolarctobacterium succinatutens</name>
    <dbReference type="NCBI Taxonomy" id="626940"/>
    <lineage>
        <taxon>Bacteria</taxon>
        <taxon>Bacillati</taxon>
        <taxon>Bacillota</taxon>
        <taxon>Negativicutes</taxon>
        <taxon>Acidaminococcales</taxon>
        <taxon>Acidaminococcaceae</taxon>
        <taxon>Phascolarctobacterium</taxon>
    </lineage>
</organism>
<evidence type="ECO:0000256" key="2">
    <source>
        <dbReference type="ARBA" id="ARBA00006024"/>
    </source>
</evidence>
<dbReference type="EMBL" id="MNTG01000048">
    <property type="protein sequence ID" value="OLA36137.1"/>
    <property type="molecule type" value="Genomic_DNA"/>
</dbReference>
<evidence type="ECO:0000256" key="21">
    <source>
        <dbReference type="RuleBase" id="RU362081"/>
    </source>
</evidence>
<dbReference type="FunFam" id="3.30.70.100:FF:000005">
    <property type="entry name" value="Copper-exporting P-type ATPase A"/>
    <property type="match status" value="1"/>
</dbReference>
<dbReference type="InterPro" id="IPR008250">
    <property type="entry name" value="ATPase_P-typ_transduc_dom_A_sf"/>
</dbReference>
<evidence type="ECO:0000256" key="13">
    <source>
        <dbReference type="ARBA" id="ARBA00022842"/>
    </source>
</evidence>
<sequence length="753" mass="79173">MKKQLLDITGMSCSACSSRIEKVVNRMQGVEQMSVNLLKNNAHVTFDESVVDEKEIIARIEKLGFGASVHAAGVAAAPVPQQDTAAQEMAEMKQRLIGSLIFAGLVFYQHMGRMWGWPLPSFILGQENELINALLQMLWCIPVLFIDRKYFIHGVRNLLSGAPNMDSLIAVGSGASFIYGLYSVFGMAYAFGHNRLDLLPGFADALYFEASAVILALVTLGKFMEARAKSHTSDAIKALMNLTPKTALVERHGLQGEIPVEEVVTGDVLIVKSGASVPVDGKIIDGSAALDESALTGESLPVDKTIGDKVIGGTINRSGYFKMEATAIGADTALAKIIALVDEATSSKAPIAKLADKVSGYFVPAVISIAVIAAAIWLALGASWHFALTIAISVLVISCPCALGLATPTAIMVGTGRGAKSGILIKSATALETAHKVDTVILDKTGTITAGKPVVTDILPVKVTENELLAFAAGLEKLSEHPLGEAIVAAAEAKQLVLPEAGNYKQIPGQGVTAELAGTECAAGNLKLLEALNVDVSSLMDQYDKLAAQGKTPLYFVSAGELLGCIAVADTVKPTSKEAIGKLQAMGMRVLMVTGDNRATAEAIRTQVGVDEAVAQVLPQDKEAVVCKLQQEGHIVAMVGDGINDAPALARADVGIAIGAGTDIAIEAADMVLIKSDLLDVAKAICLSRSVMTNIKENLFWAFIYNAVGIPFAAGVFYTAFGWLLNPLIAAAAMSCSSVSVVTNALRLRFIKL</sequence>
<evidence type="ECO:0000256" key="15">
    <source>
        <dbReference type="ARBA" id="ARBA00022989"/>
    </source>
</evidence>
<evidence type="ECO:0000256" key="20">
    <source>
        <dbReference type="ARBA" id="ARBA00049289"/>
    </source>
</evidence>
<evidence type="ECO:0000256" key="6">
    <source>
        <dbReference type="ARBA" id="ARBA00022475"/>
    </source>
</evidence>
<dbReference type="GO" id="GO:0140581">
    <property type="term" value="F:P-type monovalent copper transporter activity"/>
    <property type="evidence" value="ECO:0007669"/>
    <property type="project" value="UniProtKB-EC"/>
</dbReference>
<comment type="caution">
    <text evidence="23">The sequence shown here is derived from an EMBL/GenBank/DDBJ whole genome shotgun (WGS) entry which is preliminary data.</text>
</comment>
<evidence type="ECO:0000313" key="23">
    <source>
        <dbReference type="EMBL" id="OLA36137.1"/>
    </source>
</evidence>
<feature type="transmembrane region" description="Helical" evidence="21">
    <location>
        <begin position="96"/>
        <end position="118"/>
    </location>
</feature>
<dbReference type="InterPro" id="IPR001757">
    <property type="entry name" value="P_typ_ATPase"/>
</dbReference>
<evidence type="ECO:0000256" key="9">
    <source>
        <dbReference type="ARBA" id="ARBA00022723"/>
    </source>
</evidence>
<dbReference type="PROSITE" id="PS00154">
    <property type="entry name" value="ATPASE_E1_E2"/>
    <property type="match status" value="1"/>
</dbReference>
<comment type="subcellular location">
    <subcellularLocation>
        <location evidence="1">Cell membrane</location>
        <topology evidence="1">Multi-pass membrane protein</topology>
    </subcellularLocation>
</comment>
<name>A0A1Q6R1D6_9FIRM</name>
<dbReference type="SFLD" id="SFLDS00003">
    <property type="entry name" value="Haloacid_Dehalogenase"/>
    <property type="match status" value="1"/>
</dbReference>
<dbReference type="GO" id="GO:0043682">
    <property type="term" value="F:P-type divalent copper transporter activity"/>
    <property type="evidence" value="ECO:0007669"/>
    <property type="project" value="TreeGrafter"/>
</dbReference>
<dbReference type="PANTHER" id="PTHR43520">
    <property type="entry name" value="ATP7, ISOFORM B"/>
    <property type="match status" value="1"/>
</dbReference>
<dbReference type="SFLD" id="SFLDG00002">
    <property type="entry name" value="C1.7:_P-type_atpase_like"/>
    <property type="match status" value="1"/>
</dbReference>
<evidence type="ECO:0000256" key="1">
    <source>
        <dbReference type="ARBA" id="ARBA00004651"/>
    </source>
</evidence>
<keyword evidence="7" id="KW-0597">Phosphoprotein</keyword>
<keyword evidence="9 21" id="KW-0479">Metal-binding</keyword>
<dbReference type="SUPFAM" id="SSF81665">
    <property type="entry name" value="Calcium ATPase, transmembrane domain M"/>
    <property type="match status" value="1"/>
</dbReference>
<dbReference type="Pfam" id="PF00403">
    <property type="entry name" value="HMA"/>
    <property type="match status" value="1"/>
</dbReference>
<feature type="transmembrane region" description="Helical" evidence="21">
    <location>
        <begin position="358"/>
        <end position="380"/>
    </location>
</feature>
<feature type="transmembrane region" description="Helical" evidence="21">
    <location>
        <begin position="699"/>
        <end position="721"/>
    </location>
</feature>
<dbReference type="PANTHER" id="PTHR43520:SF8">
    <property type="entry name" value="P-TYPE CU(+) TRANSPORTER"/>
    <property type="match status" value="1"/>
</dbReference>
<dbReference type="FunFam" id="3.40.50.1000:FF:000144">
    <property type="entry name" value="copper-transporting ATPase 1 isoform X2"/>
    <property type="match status" value="1"/>
</dbReference>
<dbReference type="NCBIfam" id="TIGR01494">
    <property type="entry name" value="ATPase_P-type"/>
    <property type="match status" value="1"/>
</dbReference>
<dbReference type="GO" id="GO:0016887">
    <property type="term" value="F:ATP hydrolysis activity"/>
    <property type="evidence" value="ECO:0007669"/>
    <property type="project" value="InterPro"/>
</dbReference>
<keyword evidence="15 21" id="KW-1133">Transmembrane helix</keyword>
<feature type="transmembrane region" description="Helical" evidence="21">
    <location>
        <begin position="198"/>
        <end position="220"/>
    </location>
</feature>
<dbReference type="InterPro" id="IPR059000">
    <property type="entry name" value="ATPase_P-type_domA"/>
</dbReference>